<dbReference type="InterPro" id="IPR004045">
    <property type="entry name" value="Glutathione_S-Trfase_N"/>
</dbReference>
<gene>
    <name evidence="2" type="ORF">AAL_00172</name>
</gene>
<dbReference type="Proteomes" id="UP000078544">
    <property type="component" value="Unassembled WGS sequence"/>
</dbReference>
<keyword evidence="3" id="KW-1185">Reference proteome</keyword>
<dbReference type="OrthoDB" id="412788at2759"/>
<dbReference type="SUPFAM" id="SSF52833">
    <property type="entry name" value="Thioredoxin-like"/>
    <property type="match status" value="1"/>
</dbReference>
<dbReference type="AlphaFoldDB" id="A0A166UM21"/>
<feature type="domain" description="GST N-terminal" evidence="1">
    <location>
        <begin position="4"/>
        <end position="96"/>
    </location>
</feature>
<evidence type="ECO:0000313" key="2">
    <source>
        <dbReference type="EMBL" id="OAA32707.1"/>
    </source>
</evidence>
<evidence type="ECO:0000259" key="1">
    <source>
        <dbReference type="PROSITE" id="PS50404"/>
    </source>
</evidence>
<dbReference type="InterPro" id="IPR036249">
    <property type="entry name" value="Thioredoxin-like_sf"/>
</dbReference>
<name>A0A166UM21_9HYPO</name>
<evidence type="ECO:0000313" key="3">
    <source>
        <dbReference type="Proteomes" id="UP000078544"/>
    </source>
</evidence>
<dbReference type="Gene3D" id="3.40.30.10">
    <property type="entry name" value="Glutaredoxin"/>
    <property type="match status" value="1"/>
</dbReference>
<dbReference type="PROSITE" id="PS50404">
    <property type="entry name" value="GST_NTER"/>
    <property type="match status" value="1"/>
</dbReference>
<reference evidence="2 3" key="1">
    <citation type="journal article" date="2016" name="Genome Biol. Evol.">
        <title>Divergent and convergent evolution of fungal pathogenicity.</title>
        <authorList>
            <person name="Shang Y."/>
            <person name="Xiao G."/>
            <person name="Zheng P."/>
            <person name="Cen K."/>
            <person name="Zhan S."/>
            <person name="Wang C."/>
        </authorList>
    </citation>
    <scope>NUCLEOTIDE SEQUENCE [LARGE SCALE GENOMIC DNA]</scope>
    <source>
        <strain evidence="2 3">RCEF 2490</strain>
    </source>
</reference>
<dbReference type="EMBL" id="AZGY01000001">
    <property type="protein sequence ID" value="OAA32707.1"/>
    <property type="molecule type" value="Genomic_DNA"/>
</dbReference>
<sequence>MSSDQYTLHLFPFSLYSLFSRFAYVLGRSSLKDEPDRLALALKLVNLHRHENLSEHFLRLNPKGQVPVLTGGSLAEPVVGSLNVSLYLCKYYPRLLPASHEAVIRETLSQLHAFHARPLSVPAQDVGKAYPCAADALLSRHDIGEGHRRLLELKKDFHDTHMKEITSVENFHVTETMVRALGVTLLGIYKDDGSPWLFGEAVGPTVLDAHVTALYARLVDNHRGDLIPEKLQRYTEQMRAGPEWRGMLRGRSTIWNSSVGDVDKLDEW</sequence>
<comment type="caution">
    <text evidence="2">The sequence shown here is derived from an EMBL/GenBank/DDBJ whole genome shotgun (WGS) entry which is preliminary data.</text>
</comment>
<organism evidence="2 3">
    <name type="scientific">Moelleriella libera RCEF 2490</name>
    <dbReference type="NCBI Taxonomy" id="1081109"/>
    <lineage>
        <taxon>Eukaryota</taxon>
        <taxon>Fungi</taxon>
        <taxon>Dikarya</taxon>
        <taxon>Ascomycota</taxon>
        <taxon>Pezizomycotina</taxon>
        <taxon>Sordariomycetes</taxon>
        <taxon>Hypocreomycetidae</taxon>
        <taxon>Hypocreales</taxon>
        <taxon>Clavicipitaceae</taxon>
        <taxon>Moelleriella</taxon>
    </lineage>
</organism>
<proteinExistence type="predicted"/>
<protein>
    <submittedName>
        <fullName evidence="2">Thioredoxin-like fold protein</fullName>
    </submittedName>
</protein>
<accession>A0A166UM21</accession>